<dbReference type="OrthoDB" id="6132182at2759"/>
<dbReference type="Proteomes" id="UP000749559">
    <property type="component" value="Unassembled WGS sequence"/>
</dbReference>
<evidence type="ECO:0000313" key="2">
    <source>
        <dbReference type="Proteomes" id="UP000749559"/>
    </source>
</evidence>
<dbReference type="SUPFAM" id="SSF53300">
    <property type="entry name" value="vWA-like"/>
    <property type="match status" value="1"/>
</dbReference>
<accession>A0A8J1XNV2</accession>
<dbReference type="PANTHER" id="PTHR24020">
    <property type="entry name" value="COLLAGEN ALPHA"/>
    <property type="match status" value="1"/>
</dbReference>
<dbReference type="Pfam" id="PF00092">
    <property type="entry name" value="VWA"/>
    <property type="match status" value="1"/>
</dbReference>
<dbReference type="PANTHER" id="PTHR24020:SF87">
    <property type="entry name" value="COLLAGEN ALPHA-1(VI) CHAIN-LIKE"/>
    <property type="match status" value="1"/>
</dbReference>
<dbReference type="InterPro" id="IPR002035">
    <property type="entry name" value="VWF_A"/>
</dbReference>
<dbReference type="InterPro" id="IPR050525">
    <property type="entry name" value="ECM_Assembly_Org"/>
</dbReference>
<dbReference type="InterPro" id="IPR036465">
    <property type="entry name" value="vWFA_dom_sf"/>
</dbReference>
<sequence>MMQNTARTRTVIWLLVTFLAIRESTARKKNRLKFRKDQPHEVVVDTGDQKIQVVIQGINKVNPPDDPGGLGCADVQIVLDLSCSISRKMKIKSRDIAKVISADFLSSFDPSIGLKVRVGIIVYAETVRQILPLDNNMTNKEVVDILGQLNLTKHDEHCRTMTHLALEEARTILSTNKRRNDAQIIYLFTDGLTFYRRHRKKLYQTKDKLTDEGVILNVVRIPHRKNEARHIMAAKDEFDKLPHHLETNIFNGTDPDVANAIVDQFKKDAPCQQTA</sequence>
<proteinExistence type="predicted"/>
<comment type="caution">
    <text evidence="1">The sequence shown here is derived from an EMBL/GenBank/DDBJ whole genome shotgun (WGS) entry which is preliminary data.</text>
</comment>
<gene>
    <name evidence="1" type="ORF">OFUS_LOCUS25761</name>
</gene>
<evidence type="ECO:0000313" key="1">
    <source>
        <dbReference type="EMBL" id="CAH1802040.1"/>
    </source>
</evidence>
<dbReference type="SMART" id="SM00327">
    <property type="entry name" value="VWA"/>
    <property type="match status" value="1"/>
</dbReference>
<dbReference type="EMBL" id="CAIIXF020000012">
    <property type="protein sequence ID" value="CAH1802040.1"/>
    <property type="molecule type" value="Genomic_DNA"/>
</dbReference>
<dbReference type="CDD" id="cd00198">
    <property type="entry name" value="vWFA"/>
    <property type="match status" value="1"/>
</dbReference>
<protein>
    <submittedName>
        <fullName evidence="1">Uncharacterized protein</fullName>
    </submittedName>
</protein>
<dbReference type="AlphaFoldDB" id="A0A8J1XNV2"/>
<name>A0A8J1XNV2_OWEFU</name>
<dbReference type="PROSITE" id="PS50234">
    <property type="entry name" value="VWFA"/>
    <property type="match status" value="1"/>
</dbReference>
<organism evidence="1 2">
    <name type="scientific">Owenia fusiformis</name>
    <name type="common">Polychaete worm</name>
    <dbReference type="NCBI Taxonomy" id="6347"/>
    <lineage>
        <taxon>Eukaryota</taxon>
        <taxon>Metazoa</taxon>
        <taxon>Spiralia</taxon>
        <taxon>Lophotrochozoa</taxon>
        <taxon>Annelida</taxon>
        <taxon>Polychaeta</taxon>
        <taxon>Sedentaria</taxon>
        <taxon>Canalipalpata</taxon>
        <taxon>Sabellida</taxon>
        <taxon>Oweniida</taxon>
        <taxon>Oweniidae</taxon>
        <taxon>Owenia</taxon>
    </lineage>
</organism>
<dbReference type="Gene3D" id="3.40.50.410">
    <property type="entry name" value="von Willebrand factor, type A domain"/>
    <property type="match status" value="1"/>
</dbReference>
<keyword evidence="2" id="KW-1185">Reference proteome</keyword>
<reference evidence="1" key="1">
    <citation type="submission" date="2022-03" db="EMBL/GenBank/DDBJ databases">
        <authorList>
            <person name="Martin C."/>
        </authorList>
    </citation>
    <scope>NUCLEOTIDE SEQUENCE</scope>
</reference>